<keyword evidence="2" id="KW-1185">Reference proteome</keyword>
<dbReference type="EMBL" id="BGPR01001787">
    <property type="protein sequence ID" value="GBM61847.1"/>
    <property type="molecule type" value="Genomic_DNA"/>
</dbReference>
<reference evidence="1 2" key="1">
    <citation type="journal article" date="2019" name="Sci. Rep.">
        <title>Orb-weaving spider Araneus ventricosus genome elucidates the spidroin gene catalogue.</title>
        <authorList>
            <person name="Kono N."/>
            <person name="Nakamura H."/>
            <person name="Ohtoshi R."/>
            <person name="Moran D.A.P."/>
            <person name="Shinohara A."/>
            <person name="Yoshida Y."/>
            <person name="Fujiwara M."/>
            <person name="Mori M."/>
            <person name="Tomita M."/>
            <person name="Arakawa K."/>
        </authorList>
    </citation>
    <scope>NUCLEOTIDE SEQUENCE [LARGE SCALE GENOMIC DNA]</scope>
</reference>
<sequence>MGILAIRDYSVKEGFSLLCVSTESEMRKRIGGLFNLISGPTRRGRKLALRFSPLRTEHEGRRHVCCVVFDADLQNRQFEIFAAADSTG</sequence>
<proteinExistence type="predicted"/>
<protein>
    <submittedName>
        <fullName evidence="1">Uncharacterized protein</fullName>
    </submittedName>
</protein>
<gene>
    <name evidence="1" type="ORF">AVEN_223038_1</name>
</gene>
<name>A0A4Y2H8C9_ARAVE</name>
<evidence type="ECO:0000313" key="2">
    <source>
        <dbReference type="Proteomes" id="UP000499080"/>
    </source>
</evidence>
<evidence type="ECO:0000313" key="1">
    <source>
        <dbReference type="EMBL" id="GBM61847.1"/>
    </source>
</evidence>
<dbReference type="Proteomes" id="UP000499080">
    <property type="component" value="Unassembled WGS sequence"/>
</dbReference>
<comment type="caution">
    <text evidence="1">The sequence shown here is derived from an EMBL/GenBank/DDBJ whole genome shotgun (WGS) entry which is preliminary data.</text>
</comment>
<organism evidence="1 2">
    <name type="scientific">Araneus ventricosus</name>
    <name type="common">Orbweaver spider</name>
    <name type="synonym">Epeira ventricosa</name>
    <dbReference type="NCBI Taxonomy" id="182803"/>
    <lineage>
        <taxon>Eukaryota</taxon>
        <taxon>Metazoa</taxon>
        <taxon>Ecdysozoa</taxon>
        <taxon>Arthropoda</taxon>
        <taxon>Chelicerata</taxon>
        <taxon>Arachnida</taxon>
        <taxon>Araneae</taxon>
        <taxon>Araneomorphae</taxon>
        <taxon>Entelegynae</taxon>
        <taxon>Araneoidea</taxon>
        <taxon>Araneidae</taxon>
        <taxon>Araneus</taxon>
    </lineage>
</organism>
<accession>A0A4Y2H8C9</accession>
<dbReference type="AlphaFoldDB" id="A0A4Y2H8C9"/>